<keyword evidence="1" id="KW-0732">Signal</keyword>
<dbReference type="Proteomes" id="UP000199758">
    <property type="component" value="Unassembled WGS sequence"/>
</dbReference>
<evidence type="ECO:0000259" key="2">
    <source>
        <dbReference type="Pfam" id="PF17131"/>
    </source>
</evidence>
<dbReference type="Pfam" id="PF17131">
    <property type="entry name" value="LolA_like"/>
    <property type="match status" value="1"/>
</dbReference>
<dbReference type="InterPro" id="IPR033399">
    <property type="entry name" value="TP_0789-like"/>
</dbReference>
<feature type="signal peptide" evidence="1">
    <location>
        <begin position="1"/>
        <end position="34"/>
    </location>
</feature>
<feature type="chain" id="PRO_5012522385" description="Uncharacterized protein TP-0789 domain-containing protein" evidence="1">
    <location>
        <begin position="35"/>
        <end position="297"/>
    </location>
</feature>
<dbReference type="AlphaFoldDB" id="A0A1M5QGT1"/>
<gene>
    <name evidence="3" type="ORF">SAMN04488068_2577</name>
</gene>
<feature type="domain" description="Uncharacterized protein TP-0789" evidence="2">
    <location>
        <begin position="114"/>
        <end position="290"/>
    </location>
</feature>
<protein>
    <recommendedName>
        <fullName evidence="2">Uncharacterized protein TP-0789 domain-containing protein</fullName>
    </recommendedName>
</protein>
<evidence type="ECO:0000313" key="3">
    <source>
        <dbReference type="EMBL" id="SHH12723.1"/>
    </source>
</evidence>
<accession>A0A1M5QGT1</accession>
<keyword evidence="4" id="KW-1185">Reference proteome</keyword>
<organism evidence="3 4">
    <name type="scientific">Hydrocarboniphaga daqingensis</name>
    <dbReference type="NCBI Taxonomy" id="490188"/>
    <lineage>
        <taxon>Bacteria</taxon>
        <taxon>Pseudomonadati</taxon>
        <taxon>Pseudomonadota</taxon>
        <taxon>Gammaproteobacteria</taxon>
        <taxon>Nevskiales</taxon>
        <taxon>Nevskiaceae</taxon>
        <taxon>Hydrocarboniphaga</taxon>
    </lineage>
</organism>
<name>A0A1M5QGT1_9GAMM</name>
<evidence type="ECO:0000256" key="1">
    <source>
        <dbReference type="SAM" id="SignalP"/>
    </source>
</evidence>
<sequence length="297" mass="31964">MSAAPYSRNGIAPKAVVLIAGLISSLAALTPAVAAPPAAATTAAGSKTATPPTRDLPQLLACMRANSPTRLRGQKVTMELREHGELMRTLRGQLYVKRDTAPGTAANGTLRANLRITEPEALAGGSYLITQTQDYLHSGMYVYLPSVRRVRRITGSVADGSLMGTQFSYDEFKQLQSAFGDLQATLEAPTTLDGRDVEQLLFAGAGGKDARYDRVRAWVDRESCLPLKAEFYDGERVVKRLSAPASAIQHDGGLWYLKRIDMLDVLADATTTLSAEPMAVTGSAAKLFDPEQFYKAP</sequence>
<proteinExistence type="predicted"/>
<dbReference type="CDD" id="cd16329">
    <property type="entry name" value="LolA_like"/>
    <property type="match status" value="1"/>
</dbReference>
<reference evidence="3 4" key="1">
    <citation type="submission" date="2016-11" db="EMBL/GenBank/DDBJ databases">
        <authorList>
            <person name="Jaros S."/>
            <person name="Januszkiewicz K."/>
            <person name="Wedrychowicz H."/>
        </authorList>
    </citation>
    <scope>NUCLEOTIDE SEQUENCE [LARGE SCALE GENOMIC DNA]</scope>
    <source>
        <strain evidence="3 4">CGMCC 1.7049</strain>
    </source>
</reference>
<evidence type="ECO:0000313" key="4">
    <source>
        <dbReference type="Proteomes" id="UP000199758"/>
    </source>
</evidence>
<dbReference type="Gene3D" id="2.50.20.10">
    <property type="entry name" value="Lipoprotein localisation LolA/LolB/LppX"/>
    <property type="match status" value="1"/>
</dbReference>
<dbReference type="OrthoDB" id="9803781at2"/>
<dbReference type="RefSeq" id="WP_072898085.1">
    <property type="nucleotide sequence ID" value="NZ_FQWZ01000006.1"/>
</dbReference>
<dbReference type="STRING" id="490188.SAMN04488068_2577"/>
<dbReference type="EMBL" id="FQWZ01000006">
    <property type="protein sequence ID" value="SHH12723.1"/>
    <property type="molecule type" value="Genomic_DNA"/>
</dbReference>